<dbReference type="InterPro" id="IPR036397">
    <property type="entry name" value="RNaseH_sf"/>
</dbReference>
<dbReference type="SUPFAM" id="SSF53098">
    <property type="entry name" value="Ribonuclease H-like"/>
    <property type="match status" value="1"/>
</dbReference>
<dbReference type="Proteomes" id="UP001549920">
    <property type="component" value="Unassembled WGS sequence"/>
</dbReference>
<reference evidence="2 3" key="1">
    <citation type="submission" date="2024-06" db="EMBL/GenBank/DDBJ databases">
        <title>A chromosome-level genome assembly of beet webworm, Loxostege sticticalis.</title>
        <authorList>
            <person name="Zhang Y."/>
        </authorList>
    </citation>
    <scope>NUCLEOTIDE SEQUENCE [LARGE SCALE GENOMIC DNA]</scope>
    <source>
        <strain evidence="2">AQ026</strain>
        <tissue evidence="2">Whole body</tissue>
    </source>
</reference>
<feature type="domain" description="Integrase catalytic" evidence="1">
    <location>
        <begin position="218"/>
        <end position="393"/>
    </location>
</feature>
<keyword evidence="3" id="KW-1185">Reference proteome</keyword>
<sequence length="525" mass="59761">MPEEWFTGPKFLCHDESTWPNDVTRLNNDNSALTSECVAVVQHTSTGLPVPDPERFSSWLRLLRTAATVLKFIEKCKGHTGQVDRDTMERAEQLLIRHAQSESFHDEITALRNGKSLHRSSRLHSLSPYLDEHGVLRASGRIDAASDVSLEVKRPVILDGRHPVAQLIVRHYHIKAAHGNQEAVVNELRQRYWLLRLRPTSKPLVPRMGELPKARVAHHQRPFSFCGLDLFGPMEVTVGRRREKRYGVIFTCLTVRAIHIELVSSLTSDSLIMALRRMAARRGWPRHLYSDNGTNLRGADTELQRSLQVLDTERLQSEGVNNGMVWTFIPPASPHWGGAWERLIRSIKTSLKVVLTERAPRDEVLRTRPLMHVSVDSQDAESLTPNHFLLGTSSNLPIMGEFDDSDLYLRKQWRTAQRLADMYWQRWVKEILPDLIPRAKWREERKSLQVGNLVFVVDPNTPRNTWSKGLVTRVFPGKDGRTRLVEVRTAAGTLRRSAARVAPILLSEECCDSTRVGNVSDALDN</sequence>
<dbReference type="PROSITE" id="PS50994">
    <property type="entry name" value="INTEGRASE"/>
    <property type="match status" value="1"/>
</dbReference>
<name>A0ABR3HYJ3_LOXSC</name>
<evidence type="ECO:0000313" key="2">
    <source>
        <dbReference type="EMBL" id="KAL0881619.1"/>
    </source>
</evidence>
<evidence type="ECO:0000259" key="1">
    <source>
        <dbReference type="PROSITE" id="PS50994"/>
    </source>
</evidence>
<evidence type="ECO:0000313" key="3">
    <source>
        <dbReference type="Proteomes" id="UP001549920"/>
    </source>
</evidence>
<proteinExistence type="predicted"/>
<dbReference type="EMBL" id="JBEUOH010000011">
    <property type="protein sequence ID" value="KAL0881619.1"/>
    <property type="molecule type" value="Genomic_DNA"/>
</dbReference>
<gene>
    <name evidence="2" type="ORF">ABMA27_001445</name>
</gene>
<accession>A0ABR3HYJ3</accession>
<dbReference type="InterPro" id="IPR001584">
    <property type="entry name" value="Integrase_cat-core"/>
</dbReference>
<dbReference type="InterPro" id="IPR040676">
    <property type="entry name" value="DUF5641"/>
</dbReference>
<dbReference type="Pfam" id="PF18701">
    <property type="entry name" value="DUF5641"/>
    <property type="match status" value="1"/>
</dbReference>
<protein>
    <recommendedName>
        <fullName evidence="1">Integrase catalytic domain-containing protein</fullName>
    </recommendedName>
</protein>
<dbReference type="Gene3D" id="3.30.420.10">
    <property type="entry name" value="Ribonuclease H-like superfamily/Ribonuclease H"/>
    <property type="match status" value="1"/>
</dbReference>
<organism evidence="2 3">
    <name type="scientific">Loxostege sticticalis</name>
    <name type="common">Beet webworm moth</name>
    <dbReference type="NCBI Taxonomy" id="481309"/>
    <lineage>
        <taxon>Eukaryota</taxon>
        <taxon>Metazoa</taxon>
        <taxon>Ecdysozoa</taxon>
        <taxon>Arthropoda</taxon>
        <taxon>Hexapoda</taxon>
        <taxon>Insecta</taxon>
        <taxon>Pterygota</taxon>
        <taxon>Neoptera</taxon>
        <taxon>Endopterygota</taxon>
        <taxon>Lepidoptera</taxon>
        <taxon>Glossata</taxon>
        <taxon>Ditrysia</taxon>
        <taxon>Pyraloidea</taxon>
        <taxon>Crambidae</taxon>
        <taxon>Pyraustinae</taxon>
        <taxon>Loxostege</taxon>
    </lineage>
</organism>
<comment type="caution">
    <text evidence="2">The sequence shown here is derived from an EMBL/GenBank/DDBJ whole genome shotgun (WGS) entry which is preliminary data.</text>
</comment>
<dbReference type="PANTHER" id="PTHR47331">
    <property type="entry name" value="PHD-TYPE DOMAIN-CONTAINING PROTEIN"/>
    <property type="match status" value="1"/>
</dbReference>
<dbReference type="InterPro" id="IPR012337">
    <property type="entry name" value="RNaseH-like_sf"/>
</dbReference>